<organism evidence="2 3">
    <name type="scientific">Clydaea vesicula</name>
    <dbReference type="NCBI Taxonomy" id="447962"/>
    <lineage>
        <taxon>Eukaryota</taxon>
        <taxon>Fungi</taxon>
        <taxon>Fungi incertae sedis</taxon>
        <taxon>Chytridiomycota</taxon>
        <taxon>Chytridiomycota incertae sedis</taxon>
        <taxon>Chytridiomycetes</taxon>
        <taxon>Lobulomycetales</taxon>
        <taxon>Lobulomycetaceae</taxon>
        <taxon>Clydaea</taxon>
    </lineage>
</organism>
<dbReference type="AlphaFoldDB" id="A0AAD5U7F0"/>
<evidence type="ECO:0000313" key="2">
    <source>
        <dbReference type="EMBL" id="KAJ3227359.1"/>
    </source>
</evidence>
<evidence type="ECO:0000256" key="1">
    <source>
        <dbReference type="SAM" id="MobiDB-lite"/>
    </source>
</evidence>
<keyword evidence="3" id="KW-1185">Reference proteome</keyword>
<accession>A0AAD5U7F0</accession>
<dbReference type="EMBL" id="JADGJW010000018">
    <property type="protein sequence ID" value="KAJ3227359.1"/>
    <property type="molecule type" value="Genomic_DNA"/>
</dbReference>
<evidence type="ECO:0000313" key="3">
    <source>
        <dbReference type="Proteomes" id="UP001211065"/>
    </source>
</evidence>
<feature type="region of interest" description="Disordered" evidence="1">
    <location>
        <begin position="155"/>
        <end position="199"/>
    </location>
</feature>
<reference evidence="2" key="1">
    <citation type="submission" date="2020-05" db="EMBL/GenBank/DDBJ databases">
        <title>Phylogenomic resolution of chytrid fungi.</title>
        <authorList>
            <person name="Stajich J.E."/>
            <person name="Amses K."/>
            <person name="Simmons R."/>
            <person name="Seto K."/>
            <person name="Myers J."/>
            <person name="Bonds A."/>
            <person name="Quandt C.A."/>
            <person name="Barry K."/>
            <person name="Liu P."/>
            <person name="Grigoriev I."/>
            <person name="Longcore J.E."/>
            <person name="James T.Y."/>
        </authorList>
    </citation>
    <scope>NUCLEOTIDE SEQUENCE</scope>
    <source>
        <strain evidence="2">JEL0476</strain>
    </source>
</reference>
<name>A0AAD5U7F0_9FUNG</name>
<feature type="compositionally biased region" description="Basic residues" evidence="1">
    <location>
        <begin position="190"/>
        <end position="199"/>
    </location>
</feature>
<comment type="caution">
    <text evidence="2">The sequence shown here is derived from an EMBL/GenBank/DDBJ whole genome shotgun (WGS) entry which is preliminary data.</text>
</comment>
<protein>
    <submittedName>
        <fullName evidence="2">Uncharacterized protein</fullName>
    </submittedName>
</protein>
<feature type="compositionally biased region" description="Basic and acidic residues" evidence="1">
    <location>
        <begin position="178"/>
        <end position="189"/>
    </location>
</feature>
<proteinExistence type="predicted"/>
<gene>
    <name evidence="2" type="ORF">HK099_002425</name>
</gene>
<dbReference type="Proteomes" id="UP001211065">
    <property type="component" value="Unassembled WGS sequence"/>
</dbReference>
<sequence length="199" mass="22351">MNFKTTKPTSVLKIKNKLLYQSNTIKTLNCQSKCNLKNTDEKVEQPFPKATIDILNGATATDYKSSSLNEEADDDEFGFSSVGKFLEKNSRSADFDGIEKKAVNIDDEIHNLHQSSQTSDILCDFDPVDIFSKPVLNTKKRKSLEGVKLIDFSGDDEVSEEQLKTKKKHKAQKAQSPKSDKIKESDNKSLRRSSRLSKG</sequence>